<dbReference type="Proteomes" id="UP000010408">
    <property type="component" value="Unassembled WGS sequence"/>
</dbReference>
<evidence type="ECO:0000313" key="2">
    <source>
        <dbReference type="EMBL" id="EKY01038.1"/>
    </source>
</evidence>
<gene>
    <name evidence="2" type="ORF">HMPREF9134_01137</name>
</gene>
<dbReference type="InterPro" id="IPR027853">
    <property type="entry name" value="DUF4492"/>
</dbReference>
<dbReference type="EMBL" id="AMEQ01000032">
    <property type="protein sequence ID" value="EKY01038.1"/>
    <property type="molecule type" value="Genomic_DNA"/>
</dbReference>
<evidence type="ECO:0000256" key="1">
    <source>
        <dbReference type="SAM" id="Phobius"/>
    </source>
</evidence>
<sequence length="97" mass="11412">MQHESGKPNVIVRAFRFYRDGFRTLTPVSRKLWLIIGVKLFVMFAILRAFFFPNVVKQEAERQRVSRSEFVEEQLIERRANLPTDTLPPDCLDSITQ</sequence>
<name>L1NCE5_9PORP</name>
<feature type="transmembrane region" description="Helical" evidence="1">
    <location>
        <begin position="32"/>
        <end position="56"/>
    </location>
</feature>
<evidence type="ECO:0000313" key="3">
    <source>
        <dbReference type="Proteomes" id="UP000010408"/>
    </source>
</evidence>
<reference evidence="2 3" key="1">
    <citation type="submission" date="2012-05" db="EMBL/GenBank/DDBJ databases">
        <authorList>
            <person name="Weinstock G."/>
            <person name="Sodergren E."/>
            <person name="Lobos E.A."/>
            <person name="Fulton L."/>
            <person name="Fulton R."/>
            <person name="Courtney L."/>
            <person name="Fronick C."/>
            <person name="O'Laughlin M."/>
            <person name="Godfrey J."/>
            <person name="Wilson R.M."/>
            <person name="Miner T."/>
            <person name="Farmer C."/>
            <person name="Delehaunty K."/>
            <person name="Cordes M."/>
            <person name="Minx P."/>
            <person name="Tomlinson C."/>
            <person name="Chen J."/>
            <person name="Wollam A."/>
            <person name="Pepin K.H."/>
            <person name="Bhonagiri V."/>
            <person name="Zhang X."/>
            <person name="Suruliraj S."/>
            <person name="Warren W."/>
            <person name="Mitreva M."/>
            <person name="Mardis E.R."/>
            <person name="Wilson R.K."/>
        </authorList>
    </citation>
    <scope>NUCLEOTIDE SEQUENCE [LARGE SCALE GENOMIC DNA]</scope>
    <source>
        <strain evidence="2 3">F0037</strain>
    </source>
</reference>
<keyword evidence="1" id="KW-1133">Transmembrane helix</keyword>
<keyword evidence="1" id="KW-0472">Membrane</keyword>
<comment type="caution">
    <text evidence="2">The sequence shown here is derived from an EMBL/GenBank/DDBJ whole genome shotgun (WGS) entry which is preliminary data.</text>
</comment>
<dbReference type="PATRIC" id="fig|1127696.3.peg.1020"/>
<dbReference type="HOGENOM" id="CLU_189853_0_0_10"/>
<organism evidence="2 3">
    <name type="scientific">Porphyromonas catoniae F0037</name>
    <dbReference type="NCBI Taxonomy" id="1127696"/>
    <lineage>
        <taxon>Bacteria</taxon>
        <taxon>Pseudomonadati</taxon>
        <taxon>Bacteroidota</taxon>
        <taxon>Bacteroidia</taxon>
        <taxon>Bacteroidales</taxon>
        <taxon>Porphyromonadaceae</taxon>
        <taxon>Porphyromonas</taxon>
    </lineage>
</organism>
<dbReference type="AlphaFoldDB" id="L1NCE5"/>
<keyword evidence="1" id="KW-0812">Transmembrane</keyword>
<accession>L1NCE5</accession>
<dbReference type="RefSeq" id="WP_005467180.1">
    <property type="nucleotide sequence ID" value="NZ_KB291030.1"/>
</dbReference>
<protein>
    <recommendedName>
        <fullName evidence="4">DUF4492 domain-containing protein</fullName>
    </recommendedName>
</protein>
<evidence type="ECO:0008006" key="4">
    <source>
        <dbReference type="Google" id="ProtNLM"/>
    </source>
</evidence>
<proteinExistence type="predicted"/>
<dbReference type="STRING" id="1127696.HMPREF9134_01137"/>
<dbReference type="Pfam" id="PF14899">
    <property type="entry name" value="DUF4492"/>
    <property type="match status" value="1"/>
</dbReference>